<dbReference type="Proteomes" id="UP000502196">
    <property type="component" value="Chromosome"/>
</dbReference>
<dbReference type="EMBL" id="LR792683">
    <property type="protein sequence ID" value="CAB3395523.1"/>
    <property type="molecule type" value="Genomic_DNA"/>
</dbReference>
<name>A0A6F9EGI5_9BACL</name>
<protein>
    <submittedName>
        <fullName evidence="1">Uncharacterized protein</fullName>
    </submittedName>
</protein>
<gene>
    <name evidence="1" type="ORF">COOX1_2955</name>
</gene>
<evidence type="ECO:0000313" key="1">
    <source>
        <dbReference type="EMBL" id="CAB3395523.1"/>
    </source>
</evidence>
<organism evidence="1 2">
    <name type="scientific">Kyrpidia spormannii</name>
    <dbReference type="NCBI Taxonomy" id="2055160"/>
    <lineage>
        <taxon>Bacteria</taxon>
        <taxon>Bacillati</taxon>
        <taxon>Bacillota</taxon>
        <taxon>Bacilli</taxon>
        <taxon>Bacillales</taxon>
        <taxon>Alicyclobacillaceae</taxon>
        <taxon>Kyrpidia</taxon>
    </lineage>
</organism>
<sequence length="59" mass="6653">MEHADERTIIGAVRSVPMRNGNRAKLLGEIGHLVNVRSVPMRNGNWAVNHIRWDHEPGS</sequence>
<dbReference type="AlphaFoldDB" id="A0A6F9EGI5"/>
<reference evidence="1 2" key="1">
    <citation type="submission" date="2020-04" db="EMBL/GenBank/DDBJ databases">
        <authorList>
            <person name="Hogendoorn C."/>
        </authorList>
    </citation>
    <scope>NUCLEOTIDE SEQUENCE [LARGE SCALE GENOMIC DNA]</scope>
    <source>
        <strain evidence="1">COOX1</strain>
    </source>
</reference>
<evidence type="ECO:0000313" key="2">
    <source>
        <dbReference type="Proteomes" id="UP000502196"/>
    </source>
</evidence>
<accession>A0A6F9EGI5</accession>
<proteinExistence type="predicted"/>